<proteinExistence type="predicted"/>
<dbReference type="Proteomes" id="UP000467132">
    <property type="component" value="Unassembled WGS sequence"/>
</dbReference>
<dbReference type="InterPro" id="IPR030949">
    <property type="entry name" value="ECF_S_folate_fam"/>
</dbReference>
<name>A0A845QXR2_9CLOT</name>
<dbReference type="Pfam" id="PF07155">
    <property type="entry name" value="ECF-ribofla_trS"/>
    <property type="match status" value="1"/>
</dbReference>
<dbReference type="EMBL" id="QXXA01000007">
    <property type="protein sequence ID" value="NBI06784.1"/>
    <property type="molecule type" value="Genomic_DNA"/>
</dbReference>
<dbReference type="InterPro" id="IPR009825">
    <property type="entry name" value="ECF_substrate-spec-like"/>
</dbReference>
<feature type="transmembrane region" description="Helical" evidence="1">
    <location>
        <begin position="47"/>
        <end position="75"/>
    </location>
</feature>
<dbReference type="NCBIfam" id="TIGR04518">
    <property type="entry name" value="ECF_S_folT_fam"/>
    <property type="match status" value="1"/>
</dbReference>
<keyword evidence="1" id="KW-1133">Transmembrane helix</keyword>
<feature type="transmembrane region" description="Helical" evidence="1">
    <location>
        <begin position="81"/>
        <end position="101"/>
    </location>
</feature>
<comment type="caution">
    <text evidence="2">The sequence shown here is derived from an EMBL/GenBank/DDBJ whole genome shotgun (WGS) entry which is preliminary data.</text>
</comment>
<gene>
    <name evidence="2" type="ORF">D3Z33_07905</name>
</gene>
<feature type="transmembrane region" description="Helical" evidence="1">
    <location>
        <begin position="113"/>
        <end position="136"/>
    </location>
</feature>
<evidence type="ECO:0000256" key="1">
    <source>
        <dbReference type="SAM" id="Phobius"/>
    </source>
</evidence>
<keyword evidence="1" id="KW-0472">Membrane</keyword>
<feature type="transmembrane region" description="Helical" evidence="1">
    <location>
        <begin position="142"/>
        <end position="160"/>
    </location>
</feature>
<reference evidence="2 3" key="1">
    <citation type="submission" date="2018-08" db="EMBL/GenBank/DDBJ databases">
        <title>Murine metabolic-syndrome-specific gut microbial biobank.</title>
        <authorList>
            <person name="Liu C."/>
        </authorList>
    </citation>
    <scope>NUCLEOTIDE SEQUENCE [LARGE SCALE GENOMIC DNA]</scope>
    <source>
        <strain evidence="2 3">583</strain>
    </source>
</reference>
<keyword evidence="3" id="KW-1185">Reference proteome</keyword>
<evidence type="ECO:0000313" key="2">
    <source>
        <dbReference type="EMBL" id="NBI06784.1"/>
    </source>
</evidence>
<dbReference type="OrthoDB" id="4624at2"/>
<dbReference type="Gene3D" id="1.10.1760.20">
    <property type="match status" value="2"/>
</dbReference>
<dbReference type="AlphaFoldDB" id="A0A845QXR2"/>
<sequence length="241" mass="26855">MEKKKINTKSLVSASLLTAISIILTRALSIIIPIAGGQALRIGFGGVPIMIAGILFGPLVGALTGVTADLVGVLINPMGPYFPGFTLSAGLSGFIPGLFYHYVFKNRNRENKFINYTIVNGLIVILLSLLSGYIYIKSGNDISYKFLIIYFVAIVGFIYLPITINKRYKNENSSYRFDKLIFVVSIRTMIISLILNTIWLIMLYDLGFIIIFPIRVLTALVTIPLDTIIIYMISKYFKYAK</sequence>
<protein>
    <submittedName>
        <fullName evidence="2">Folate family ECF transporter S component</fullName>
    </submittedName>
</protein>
<dbReference type="RefSeq" id="WP_160197253.1">
    <property type="nucleotide sequence ID" value="NZ_QXXA01000007.1"/>
</dbReference>
<feature type="transmembrane region" description="Helical" evidence="1">
    <location>
        <begin position="208"/>
        <end position="233"/>
    </location>
</feature>
<feature type="transmembrane region" description="Helical" evidence="1">
    <location>
        <begin position="12"/>
        <end position="35"/>
    </location>
</feature>
<evidence type="ECO:0000313" key="3">
    <source>
        <dbReference type="Proteomes" id="UP000467132"/>
    </source>
</evidence>
<organism evidence="2 3">
    <name type="scientific">Senegalia massiliensis</name>
    <dbReference type="NCBI Taxonomy" id="1720316"/>
    <lineage>
        <taxon>Bacteria</taxon>
        <taxon>Bacillati</taxon>
        <taxon>Bacillota</taxon>
        <taxon>Clostridia</taxon>
        <taxon>Eubacteriales</taxon>
        <taxon>Clostridiaceae</taxon>
        <taxon>Senegalia</taxon>
    </lineage>
</organism>
<dbReference type="GO" id="GO:0016020">
    <property type="term" value="C:membrane"/>
    <property type="evidence" value="ECO:0007669"/>
    <property type="project" value="InterPro"/>
</dbReference>
<feature type="transmembrane region" description="Helical" evidence="1">
    <location>
        <begin position="180"/>
        <end position="202"/>
    </location>
</feature>
<keyword evidence="1" id="KW-0812">Transmembrane</keyword>
<accession>A0A845QXR2</accession>